<proteinExistence type="predicted"/>
<accession>A0ABS4DWN5</accession>
<gene>
    <name evidence="1" type="ORF">J2Z17_001475</name>
</gene>
<evidence type="ECO:0000313" key="2">
    <source>
        <dbReference type="Proteomes" id="UP000759443"/>
    </source>
</evidence>
<dbReference type="Proteomes" id="UP000759443">
    <property type="component" value="Unassembled WGS sequence"/>
</dbReference>
<protein>
    <recommendedName>
        <fullName evidence="3">DUF2849 domain-containing protein</fullName>
    </recommendedName>
</protein>
<sequence>MVEKVLTANRLTDGIAVWLDAAGGWSEDLQTAFVARHDEAVAALEETGRKALSDNLVVDVNVIEVEETDGKLWPTRLRERVRAGGPTIPYAKGHGFADPDFIAA</sequence>
<comment type="caution">
    <text evidence="1">The sequence shown here is derived from an EMBL/GenBank/DDBJ whole genome shotgun (WGS) entry which is preliminary data.</text>
</comment>
<dbReference type="RefSeq" id="WP_209943621.1">
    <property type="nucleotide sequence ID" value="NZ_JAGGJU010000003.1"/>
</dbReference>
<organism evidence="1 2">
    <name type="scientific">Rhizobium halophytocola</name>
    <dbReference type="NCBI Taxonomy" id="735519"/>
    <lineage>
        <taxon>Bacteria</taxon>
        <taxon>Pseudomonadati</taxon>
        <taxon>Pseudomonadota</taxon>
        <taxon>Alphaproteobacteria</taxon>
        <taxon>Hyphomicrobiales</taxon>
        <taxon>Rhizobiaceae</taxon>
        <taxon>Rhizobium/Agrobacterium group</taxon>
        <taxon>Rhizobium</taxon>
    </lineage>
</organism>
<evidence type="ECO:0000313" key="1">
    <source>
        <dbReference type="EMBL" id="MBP1850054.1"/>
    </source>
</evidence>
<evidence type="ECO:0008006" key="3">
    <source>
        <dbReference type="Google" id="ProtNLM"/>
    </source>
</evidence>
<keyword evidence="2" id="KW-1185">Reference proteome</keyword>
<dbReference type="InterPro" id="IPR021270">
    <property type="entry name" value="DUF2849"/>
</dbReference>
<dbReference type="Pfam" id="PF11011">
    <property type="entry name" value="DUF2849"/>
    <property type="match status" value="1"/>
</dbReference>
<name>A0ABS4DWN5_9HYPH</name>
<dbReference type="EMBL" id="JAGGJU010000003">
    <property type="protein sequence ID" value="MBP1850054.1"/>
    <property type="molecule type" value="Genomic_DNA"/>
</dbReference>
<reference evidence="1 2" key="1">
    <citation type="submission" date="2021-03" db="EMBL/GenBank/DDBJ databases">
        <title>Genomic Encyclopedia of Type Strains, Phase IV (KMG-IV): sequencing the most valuable type-strain genomes for metagenomic binning, comparative biology and taxonomic classification.</title>
        <authorList>
            <person name="Goeker M."/>
        </authorList>
    </citation>
    <scope>NUCLEOTIDE SEQUENCE [LARGE SCALE GENOMIC DNA]</scope>
    <source>
        <strain evidence="1 2">DSM 21600</strain>
    </source>
</reference>